<name>A0A2T0U2H3_9ACTN</name>
<feature type="transmembrane region" description="Helical" evidence="2">
    <location>
        <begin position="44"/>
        <end position="64"/>
    </location>
</feature>
<keyword evidence="4" id="KW-1185">Reference proteome</keyword>
<protein>
    <recommendedName>
        <fullName evidence="5">DUF3093 family protein</fullName>
    </recommendedName>
</protein>
<evidence type="ECO:0000313" key="4">
    <source>
        <dbReference type="Proteomes" id="UP000239210"/>
    </source>
</evidence>
<dbReference type="Proteomes" id="UP000239210">
    <property type="component" value="Unassembled WGS sequence"/>
</dbReference>
<evidence type="ECO:0000256" key="1">
    <source>
        <dbReference type="SAM" id="MobiDB-lite"/>
    </source>
</evidence>
<gene>
    <name evidence="3" type="ORF">LY71_101491</name>
</gene>
<keyword evidence="2" id="KW-1133">Transmembrane helix</keyword>
<reference evidence="3 4" key="1">
    <citation type="submission" date="2018-03" db="EMBL/GenBank/DDBJ databases">
        <title>Genomic Encyclopedia of Archaeal and Bacterial Type Strains, Phase II (KMG-II): from individual species to whole genera.</title>
        <authorList>
            <person name="Goeker M."/>
        </authorList>
    </citation>
    <scope>NUCLEOTIDE SEQUENCE [LARGE SCALE GENOMIC DNA]</scope>
    <source>
        <strain evidence="3 4">DSM 45416</strain>
    </source>
</reference>
<evidence type="ECO:0000256" key="2">
    <source>
        <dbReference type="SAM" id="Phobius"/>
    </source>
</evidence>
<accession>A0A2T0U2H3</accession>
<evidence type="ECO:0008006" key="5">
    <source>
        <dbReference type="Google" id="ProtNLM"/>
    </source>
</evidence>
<dbReference type="RefSeq" id="WP_245887605.1">
    <property type="nucleotide sequence ID" value="NZ_PVTG01000001.1"/>
</dbReference>
<dbReference type="EMBL" id="PVTG01000001">
    <property type="protein sequence ID" value="PRY52114.1"/>
    <property type="molecule type" value="Genomic_DNA"/>
</dbReference>
<feature type="compositionally biased region" description="Gly residues" evidence="1">
    <location>
        <begin position="178"/>
        <end position="187"/>
    </location>
</feature>
<feature type="transmembrane region" description="Helical" evidence="2">
    <location>
        <begin position="19"/>
        <end position="38"/>
    </location>
</feature>
<sequence length="187" mass="18605">MTPAGGGGYVEPGGSWRPCWLAAAALGVLVVLDVALPGPRVPSLLWVLVLVAVPGVVASVCLAARRAWTVRVDPGGPDGALSVGRERVALADVDAAHLRAVREGTAGADAGAPVLGGGWSLPRGRTGLPLRLADGRTVLVPTRDPAALGTALLGAVPARGTSARGTSQRADPDTPDGRSGGRGTLGP</sequence>
<proteinExistence type="predicted"/>
<keyword evidence="2" id="KW-0812">Transmembrane</keyword>
<feature type="region of interest" description="Disordered" evidence="1">
    <location>
        <begin position="158"/>
        <end position="187"/>
    </location>
</feature>
<evidence type="ECO:0000313" key="3">
    <source>
        <dbReference type="EMBL" id="PRY52114.1"/>
    </source>
</evidence>
<keyword evidence="2" id="KW-0472">Membrane</keyword>
<organism evidence="3 4">
    <name type="scientific">Geodermatophilus tzadiensis</name>
    <dbReference type="NCBI Taxonomy" id="1137988"/>
    <lineage>
        <taxon>Bacteria</taxon>
        <taxon>Bacillati</taxon>
        <taxon>Actinomycetota</taxon>
        <taxon>Actinomycetes</taxon>
        <taxon>Geodermatophilales</taxon>
        <taxon>Geodermatophilaceae</taxon>
        <taxon>Geodermatophilus</taxon>
    </lineage>
</organism>
<comment type="caution">
    <text evidence="3">The sequence shown here is derived from an EMBL/GenBank/DDBJ whole genome shotgun (WGS) entry which is preliminary data.</text>
</comment>
<dbReference type="AlphaFoldDB" id="A0A2T0U2H3"/>